<feature type="region of interest" description="Disordered" evidence="1">
    <location>
        <begin position="140"/>
        <end position="172"/>
    </location>
</feature>
<evidence type="ECO:0000256" key="1">
    <source>
        <dbReference type="SAM" id="MobiDB-lite"/>
    </source>
</evidence>
<evidence type="ECO:0000313" key="3">
    <source>
        <dbReference type="Proteomes" id="UP001642483"/>
    </source>
</evidence>
<accession>A0ABP0H1F5</accession>
<proteinExistence type="predicted"/>
<organism evidence="2 3">
    <name type="scientific">Clavelina lepadiformis</name>
    <name type="common">Light-bulb sea squirt</name>
    <name type="synonym">Ascidia lepadiformis</name>
    <dbReference type="NCBI Taxonomy" id="159417"/>
    <lineage>
        <taxon>Eukaryota</taxon>
        <taxon>Metazoa</taxon>
        <taxon>Chordata</taxon>
        <taxon>Tunicata</taxon>
        <taxon>Ascidiacea</taxon>
        <taxon>Aplousobranchia</taxon>
        <taxon>Clavelinidae</taxon>
        <taxon>Clavelina</taxon>
    </lineage>
</organism>
<comment type="caution">
    <text evidence="2">The sequence shown here is derived from an EMBL/GenBank/DDBJ whole genome shotgun (WGS) entry which is preliminary data.</text>
</comment>
<dbReference type="Proteomes" id="UP001642483">
    <property type="component" value="Unassembled WGS sequence"/>
</dbReference>
<evidence type="ECO:0000313" key="2">
    <source>
        <dbReference type="EMBL" id="CAK8697824.1"/>
    </source>
</evidence>
<gene>
    <name evidence="2" type="ORF">CVLEPA_LOCUS31323</name>
</gene>
<reference evidence="2 3" key="1">
    <citation type="submission" date="2024-02" db="EMBL/GenBank/DDBJ databases">
        <authorList>
            <person name="Daric V."/>
            <person name="Darras S."/>
        </authorList>
    </citation>
    <scope>NUCLEOTIDE SEQUENCE [LARGE SCALE GENOMIC DNA]</scope>
</reference>
<feature type="compositionally biased region" description="Polar residues" evidence="1">
    <location>
        <begin position="34"/>
        <end position="43"/>
    </location>
</feature>
<dbReference type="EMBL" id="CAWYQH010000174">
    <property type="protein sequence ID" value="CAK8697824.1"/>
    <property type="molecule type" value="Genomic_DNA"/>
</dbReference>
<feature type="region of interest" description="Disordered" evidence="1">
    <location>
        <begin position="31"/>
        <end position="52"/>
    </location>
</feature>
<protein>
    <submittedName>
        <fullName evidence="2">Uncharacterized protein</fullName>
    </submittedName>
</protein>
<sequence length="211" mass="23540">MDDLTVALQEVRTHGWYLFFPSKVDHCRNERTKNLQGSKNQAKGSRRKTSPRNDVAKAKLCHRFGYAESECRRAQLETDLVEKLYNDDLISVGGSDVVISRAESPVSREPFDRGKFDDFGKNPISSQEFFEGEALVANTPSARSTSVGEPSGSKSLSSKKRSSHAVSSTNPSRRWAISRGSAINLQHVRSTIAEVVEEVIIVRTRSRLPLF</sequence>
<name>A0ABP0H1F5_CLALP</name>
<keyword evidence="3" id="KW-1185">Reference proteome</keyword>